<dbReference type="EMBL" id="RCHS01000150">
    <property type="protein sequence ID" value="RMX60427.1"/>
    <property type="molecule type" value="Genomic_DNA"/>
</dbReference>
<gene>
    <name evidence="1" type="ORF">pdam_00017767</name>
</gene>
<organism evidence="1 2">
    <name type="scientific">Pocillopora damicornis</name>
    <name type="common">Cauliflower coral</name>
    <name type="synonym">Millepora damicornis</name>
    <dbReference type="NCBI Taxonomy" id="46731"/>
    <lineage>
        <taxon>Eukaryota</taxon>
        <taxon>Metazoa</taxon>
        <taxon>Cnidaria</taxon>
        <taxon>Anthozoa</taxon>
        <taxon>Hexacorallia</taxon>
        <taxon>Scleractinia</taxon>
        <taxon>Astrocoeniina</taxon>
        <taxon>Pocilloporidae</taxon>
        <taxon>Pocillopora</taxon>
    </lineage>
</organism>
<reference evidence="1 2" key="1">
    <citation type="journal article" date="2018" name="Sci. Rep.">
        <title>Comparative analysis of the Pocillopora damicornis genome highlights role of immune system in coral evolution.</title>
        <authorList>
            <person name="Cunning R."/>
            <person name="Bay R.A."/>
            <person name="Gillette P."/>
            <person name="Baker A.C."/>
            <person name="Traylor-Knowles N."/>
        </authorList>
    </citation>
    <scope>NUCLEOTIDE SEQUENCE [LARGE SCALE GENOMIC DNA]</scope>
    <source>
        <strain evidence="1">RSMAS</strain>
        <tissue evidence="1">Whole animal</tissue>
    </source>
</reference>
<name>A0A3M6V3I0_POCDA</name>
<evidence type="ECO:0000313" key="1">
    <source>
        <dbReference type="EMBL" id="RMX60427.1"/>
    </source>
</evidence>
<sequence>MVNRSEDTSKLKALPELDFGVKKYAKVVTFEDDKKVRENPEVADLAVFKLPKLHLYAGSNTGLQTGEEIGENPHLNKDEFYTSDIRGDTENHHSKTDEAKNLNESFPRLLKNYEFQRDLRYTQCSQKLSRIKYSYFQRFPSPPPLNKRERLKMELEKMKPKKKEKALEPGSLRTREEYTKIFISLKKVQKMFVEKHHLSCRPLANSPFFMD</sequence>
<protein>
    <submittedName>
        <fullName evidence="1">Uncharacterized protein</fullName>
    </submittedName>
</protein>
<dbReference type="Proteomes" id="UP000275408">
    <property type="component" value="Unassembled WGS sequence"/>
</dbReference>
<evidence type="ECO:0000313" key="2">
    <source>
        <dbReference type="Proteomes" id="UP000275408"/>
    </source>
</evidence>
<dbReference type="AlphaFoldDB" id="A0A3M6V3I0"/>
<proteinExistence type="predicted"/>
<comment type="caution">
    <text evidence="1">The sequence shown here is derived from an EMBL/GenBank/DDBJ whole genome shotgun (WGS) entry which is preliminary data.</text>
</comment>
<accession>A0A3M6V3I0</accession>
<keyword evidence="2" id="KW-1185">Reference proteome</keyword>